<sequence>MTNLARPGGNVTGFTAFEISMGPKWLELLKEASPGLARVSLLFNPQTAPHVESLFLRSIQATASSLGIVVVPARVHSSDEIKDAVRALDHGSGNGLAAMPDTFLVDHRELIIEVTAQHRVPAIYTNRIFAVEGGLMSYGFDVLDMYRRAASYADRILRGTRPGELPVQNPTNFQLAINLKTANALGVSIPTPLLARADEVIE</sequence>
<reference evidence="1 2" key="1">
    <citation type="submission" date="2020-08" db="EMBL/GenBank/DDBJ databases">
        <title>The Agave Microbiome: Exploring the role of microbial communities in plant adaptations to desert environments.</title>
        <authorList>
            <person name="Partida-Martinez L.P."/>
        </authorList>
    </citation>
    <scope>NUCLEOTIDE SEQUENCE [LARGE SCALE GENOMIC DNA]</scope>
    <source>
        <strain evidence="1 2">AT3.9</strain>
    </source>
</reference>
<name>A0A7W4YYA8_9HYPH</name>
<dbReference type="InterPro" id="IPR007487">
    <property type="entry name" value="ABC_transpt-TYRBP-like"/>
</dbReference>
<evidence type="ECO:0000313" key="2">
    <source>
        <dbReference type="Proteomes" id="UP000532010"/>
    </source>
</evidence>
<comment type="caution">
    <text evidence="1">The sequence shown here is derived from an EMBL/GenBank/DDBJ whole genome shotgun (WGS) entry which is preliminary data.</text>
</comment>
<dbReference type="Proteomes" id="UP000532010">
    <property type="component" value="Unassembled WGS sequence"/>
</dbReference>
<protein>
    <submittedName>
        <fullName evidence="1">ABC-type uncharacterized transport system substrate-binding protein</fullName>
    </submittedName>
</protein>
<evidence type="ECO:0000313" key="1">
    <source>
        <dbReference type="EMBL" id="MBB3020961.1"/>
    </source>
</evidence>
<dbReference type="PANTHER" id="PTHR35271:SF1">
    <property type="entry name" value="ABC TRANSPORTER, SUBSTRATE-BINDING LIPOPROTEIN"/>
    <property type="match status" value="1"/>
</dbReference>
<dbReference type="PANTHER" id="PTHR35271">
    <property type="entry name" value="ABC TRANSPORTER, SUBSTRATE-BINDING LIPOPROTEIN-RELATED"/>
    <property type="match status" value="1"/>
</dbReference>
<proteinExistence type="predicted"/>
<accession>A0A7W4YYA8</accession>
<dbReference type="Pfam" id="PF04392">
    <property type="entry name" value="ABC_sub_bind"/>
    <property type="match status" value="1"/>
</dbReference>
<dbReference type="CDD" id="cd06325">
    <property type="entry name" value="PBP1_ABC_unchar_transporter"/>
    <property type="match status" value="1"/>
</dbReference>
<organism evidence="1 2">
    <name type="scientific">Microvirga lupini</name>
    <dbReference type="NCBI Taxonomy" id="420324"/>
    <lineage>
        <taxon>Bacteria</taxon>
        <taxon>Pseudomonadati</taxon>
        <taxon>Pseudomonadota</taxon>
        <taxon>Alphaproteobacteria</taxon>
        <taxon>Hyphomicrobiales</taxon>
        <taxon>Methylobacteriaceae</taxon>
        <taxon>Microvirga</taxon>
    </lineage>
</organism>
<keyword evidence="2" id="KW-1185">Reference proteome</keyword>
<gene>
    <name evidence="1" type="ORF">FHR70_004049</name>
</gene>
<dbReference type="Gene3D" id="3.40.50.2300">
    <property type="match status" value="1"/>
</dbReference>
<dbReference type="AlphaFoldDB" id="A0A7W4YYA8"/>
<dbReference type="EMBL" id="JACHWB010000006">
    <property type="protein sequence ID" value="MBB3020961.1"/>
    <property type="molecule type" value="Genomic_DNA"/>
</dbReference>